<evidence type="ECO:0000256" key="4">
    <source>
        <dbReference type="SAM" id="MobiDB-lite"/>
    </source>
</evidence>
<reference evidence="8" key="1">
    <citation type="submission" date="2018-09" db="EMBL/GenBank/DDBJ databases">
        <authorList>
            <person name="Livingstone P.G."/>
            <person name="Whitworth D.E."/>
        </authorList>
    </citation>
    <scope>NUCLEOTIDE SEQUENCE [LARGE SCALE GENOMIC DNA]</scope>
    <source>
        <strain evidence="8">CA043D</strain>
    </source>
</reference>
<proteinExistence type="inferred from homology"/>
<evidence type="ECO:0000256" key="2">
    <source>
        <dbReference type="ARBA" id="ARBA00022448"/>
    </source>
</evidence>
<dbReference type="InterPro" id="IPR058792">
    <property type="entry name" value="Beta-barrel_RND_2"/>
</dbReference>
<dbReference type="InterPro" id="IPR058649">
    <property type="entry name" value="CzcB_C"/>
</dbReference>
<dbReference type="GO" id="GO:0022857">
    <property type="term" value="F:transmembrane transporter activity"/>
    <property type="evidence" value="ECO:0007669"/>
    <property type="project" value="InterPro"/>
</dbReference>
<feature type="coiled-coil region" evidence="3">
    <location>
        <begin position="264"/>
        <end position="291"/>
    </location>
</feature>
<dbReference type="InterPro" id="IPR006143">
    <property type="entry name" value="RND_pump_MFP"/>
</dbReference>
<protein>
    <submittedName>
        <fullName evidence="7">Efflux RND transporter periplasmic adaptor subunit</fullName>
    </submittedName>
</protein>
<name>A0A3A8JZH8_9BACT</name>
<comment type="caution">
    <text evidence="7">The sequence shown here is derived from an EMBL/GenBank/DDBJ whole genome shotgun (WGS) entry which is preliminary data.</text>
</comment>
<dbReference type="Gene3D" id="1.10.287.470">
    <property type="entry name" value="Helix hairpin bin"/>
    <property type="match status" value="1"/>
</dbReference>
<sequence length="539" mass="56779">MSRPHLLSLAFACMLATSCKDPGHAHEGEAAHGHGEGAAHGATNATEPERPGLTVTVYQEGLELFMEYPALVVGQPSPLVAHFTDARDPEGFKVVTKGRVTATLRYADGAEERFVAEKLLRDGIFKPEVRPTKPGAATLTLRLEGEQVSGTVEAGQVMVHPSLAAAVAAASPEESAGAPSVPFLKEQQWKTRYATTPAEARVLQGGVRANGELKPVAGQAAELSAPVAGRILVGGLVPHLGQRVKAGDVLVRLAPTAMAGTTDLATVEMEAARARAELGLAEREVTRAEEMFAAKALPEKQLDTARVAREVAAAKVAATERQLSLYRGTQSGAGGAGGAAFELRSPLEGVVSFADVTPGAVVQAGTRLVSVLNPSRLWLEAKVYEVDAPKVEHSPGAAFTVAGFTREFTVDEKTGRRVAVGTVVDPETRTVPVLFELPNPEGMLKPGMFAKVTLYTGETVRALAVPEAAVVDDNGRPTVFVMEGGESFFKRTLRPGIRSGGWVQVLDGVKEGERVVSRGAYELKLSTATGAIPEHGHQH</sequence>
<dbReference type="AlphaFoldDB" id="A0A3A8JZH8"/>
<dbReference type="Gene3D" id="2.40.30.170">
    <property type="match status" value="1"/>
</dbReference>
<dbReference type="NCBIfam" id="TIGR01730">
    <property type="entry name" value="RND_mfp"/>
    <property type="match status" value="1"/>
</dbReference>
<gene>
    <name evidence="7" type="ORF">D7X32_20465</name>
</gene>
<dbReference type="GO" id="GO:0030288">
    <property type="term" value="C:outer membrane-bounded periplasmic space"/>
    <property type="evidence" value="ECO:0007669"/>
    <property type="project" value="TreeGrafter"/>
</dbReference>
<evidence type="ECO:0000313" key="8">
    <source>
        <dbReference type="Proteomes" id="UP000268313"/>
    </source>
</evidence>
<accession>A0A3A8JZH8</accession>
<evidence type="ECO:0000259" key="5">
    <source>
        <dbReference type="Pfam" id="PF25954"/>
    </source>
</evidence>
<dbReference type="EMBL" id="RAWE01000073">
    <property type="protein sequence ID" value="RKH01333.1"/>
    <property type="molecule type" value="Genomic_DNA"/>
</dbReference>
<feature type="domain" description="CusB-like beta-barrel" evidence="5">
    <location>
        <begin position="377"/>
        <end position="455"/>
    </location>
</feature>
<dbReference type="Proteomes" id="UP000268313">
    <property type="component" value="Unassembled WGS sequence"/>
</dbReference>
<organism evidence="7 8">
    <name type="scientific">Corallococcus carmarthensis</name>
    <dbReference type="NCBI Taxonomy" id="2316728"/>
    <lineage>
        <taxon>Bacteria</taxon>
        <taxon>Pseudomonadati</taxon>
        <taxon>Myxococcota</taxon>
        <taxon>Myxococcia</taxon>
        <taxon>Myxococcales</taxon>
        <taxon>Cystobacterineae</taxon>
        <taxon>Myxococcaceae</taxon>
        <taxon>Corallococcus</taxon>
    </lineage>
</organism>
<dbReference type="OrthoDB" id="9806939at2"/>
<dbReference type="Gene3D" id="2.40.420.20">
    <property type="match status" value="1"/>
</dbReference>
<feature type="domain" description="CzcB-like C-terminal circularly permuted SH3-like" evidence="6">
    <location>
        <begin position="463"/>
        <end position="524"/>
    </location>
</feature>
<comment type="similarity">
    <text evidence="1">Belongs to the membrane fusion protein (MFP) (TC 8.A.1) family.</text>
</comment>
<dbReference type="Pfam" id="PF25954">
    <property type="entry name" value="Beta-barrel_RND_2"/>
    <property type="match status" value="1"/>
</dbReference>
<dbReference type="SUPFAM" id="SSF111369">
    <property type="entry name" value="HlyD-like secretion proteins"/>
    <property type="match status" value="1"/>
</dbReference>
<dbReference type="Pfam" id="PF25975">
    <property type="entry name" value="CzcB_C"/>
    <property type="match status" value="1"/>
</dbReference>
<evidence type="ECO:0000313" key="7">
    <source>
        <dbReference type="EMBL" id="RKH01333.1"/>
    </source>
</evidence>
<dbReference type="RefSeq" id="WP_120604246.1">
    <property type="nucleotide sequence ID" value="NZ_RAWE01000073.1"/>
</dbReference>
<feature type="region of interest" description="Disordered" evidence="4">
    <location>
        <begin position="22"/>
        <end position="51"/>
    </location>
</feature>
<dbReference type="PROSITE" id="PS51257">
    <property type="entry name" value="PROKAR_LIPOPROTEIN"/>
    <property type="match status" value="1"/>
</dbReference>
<keyword evidence="8" id="KW-1185">Reference proteome</keyword>
<dbReference type="PANTHER" id="PTHR30097">
    <property type="entry name" value="CATION EFFLUX SYSTEM PROTEIN CUSB"/>
    <property type="match status" value="1"/>
</dbReference>
<dbReference type="GO" id="GO:0060003">
    <property type="term" value="P:copper ion export"/>
    <property type="evidence" value="ECO:0007669"/>
    <property type="project" value="TreeGrafter"/>
</dbReference>
<dbReference type="InterPro" id="IPR051909">
    <property type="entry name" value="MFP_Cation_Efflux"/>
</dbReference>
<evidence type="ECO:0000256" key="1">
    <source>
        <dbReference type="ARBA" id="ARBA00009477"/>
    </source>
</evidence>
<evidence type="ECO:0000259" key="6">
    <source>
        <dbReference type="Pfam" id="PF25975"/>
    </source>
</evidence>
<dbReference type="PANTHER" id="PTHR30097:SF15">
    <property type="entry name" value="CATION EFFLUX SYSTEM PROTEIN CUSB"/>
    <property type="match status" value="1"/>
</dbReference>
<feature type="compositionally biased region" description="Basic and acidic residues" evidence="4">
    <location>
        <begin position="22"/>
        <end position="37"/>
    </location>
</feature>
<evidence type="ECO:0000256" key="3">
    <source>
        <dbReference type="SAM" id="Coils"/>
    </source>
</evidence>
<dbReference type="GO" id="GO:0046914">
    <property type="term" value="F:transition metal ion binding"/>
    <property type="evidence" value="ECO:0007669"/>
    <property type="project" value="TreeGrafter"/>
</dbReference>
<dbReference type="GO" id="GO:0015679">
    <property type="term" value="P:plasma membrane copper ion transport"/>
    <property type="evidence" value="ECO:0007669"/>
    <property type="project" value="TreeGrafter"/>
</dbReference>
<keyword evidence="2" id="KW-0813">Transport</keyword>
<keyword evidence="3" id="KW-0175">Coiled coil</keyword>
<dbReference type="GO" id="GO:0016020">
    <property type="term" value="C:membrane"/>
    <property type="evidence" value="ECO:0007669"/>
    <property type="project" value="InterPro"/>
</dbReference>